<proteinExistence type="predicted"/>
<evidence type="ECO:0000313" key="2">
    <source>
        <dbReference type="EMBL" id="MDN3572795.1"/>
    </source>
</evidence>
<dbReference type="SUPFAM" id="SSF46955">
    <property type="entry name" value="Putative DNA-binding domain"/>
    <property type="match status" value="1"/>
</dbReference>
<evidence type="ECO:0000256" key="1">
    <source>
        <dbReference type="SAM" id="MobiDB-lite"/>
    </source>
</evidence>
<dbReference type="InterPro" id="IPR009061">
    <property type="entry name" value="DNA-bd_dom_put_sf"/>
</dbReference>
<feature type="region of interest" description="Disordered" evidence="1">
    <location>
        <begin position="1"/>
        <end position="28"/>
    </location>
</feature>
<name>A0ABT8ATP1_9HYPH</name>
<organism evidence="2 3">
    <name type="scientific">Methylobacterium longum</name>
    <dbReference type="NCBI Taxonomy" id="767694"/>
    <lineage>
        <taxon>Bacteria</taxon>
        <taxon>Pseudomonadati</taxon>
        <taxon>Pseudomonadota</taxon>
        <taxon>Alphaproteobacteria</taxon>
        <taxon>Hyphomicrobiales</taxon>
        <taxon>Methylobacteriaceae</taxon>
        <taxon>Methylobacterium</taxon>
    </lineage>
</organism>
<dbReference type="EMBL" id="JAUFPT010000062">
    <property type="protein sequence ID" value="MDN3572795.1"/>
    <property type="molecule type" value="Genomic_DNA"/>
</dbReference>
<accession>A0ABT8ATP1</accession>
<protein>
    <submittedName>
        <fullName evidence="2">Helix-turn-helix domain-containing protein</fullName>
    </submittedName>
</protein>
<dbReference type="Proteomes" id="UP001244297">
    <property type="component" value="Unassembled WGS sequence"/>
</dbReference>
<dbReference type="RefSeq" id="WP_238285878.1">
    <property type="nucleotide sequence ID" value="NZ_BPQS01000004.1"/>
</dbReference>
<sequence length="111" mass="12523">MAKSYRNHVPDDPATAPSNKEASLSRRHHLDRHASRLAELGDGYPDDLLSTRAVADWLGVSIPFLEIGRSRGYGPKFIRVAPARIRYRRSDVIVWLEERTFASTSKYGEVA</sequence>
<reference evidence="3" key="1">
    <citation type="journal article" date="2019" name="Int. J. Syst. Evol. Microbiol.">
        <title>The Global Catalogue of Microorganisms (GCM) 10K type strain sequencing project: providing services to taxonomists for standard genome sequencing and annotation.</title>
        <authorList>
            <consortium name="The Broad Institute Genomics Platform"/>
            <consortium name="The Broad Institute Genome Sequencing Center for Infectious Disease"/>
            <person name="Wu L."/>
            <person name="Ma J."/>
        </authorList>
    </citation>
    <scope>NUCLEOTIDE SEQUENCE [LARGE SCALE GENOMIC DNA]</scope>
    <source>
        <strain evidence="3">CECT 7806</strain>
    </source>
</reference>
<evidence type="ECO:0000313" key="3">
    <source>
        <dbReference type="Proteomes" id="UP001244297"/>
    </source>
</evidence>
<comment type="caution">
    <text evidence="2">The sequence shown here is derived from an EMBL/GenBank/DDBJ whole genome shotgun (WGS) entry which is preliminary data.</text>
</comment>
<gene>
    <name evidence="2" type="ORF">QWZ18_19445</name>
</gene>
<keyword evidence="3" id="KW-1185">Reference proteome</keyword>